<protein>
    <submittedName>
        <fullName evidence="2">Uncharacterized protein</fullName>
    </submittedName>
</protein>
<feature type="compositionally biased region" description="Basic residues" evidence="1">
    <location>
        <begin position="1"/>
        <end position="15"/>
    </location>
</feature>
<feature type="region of interest" description="Disordered" evidence="1">
    <location>
        <begin position="187"/>
        <end position="208"/>
    </location>
</feature>
<feature type="compositionally biased region" description="Pro residues" evidence="1">
    <location>
        <begin position="193"/>
        <end position="203"/>
    </location>
</feature>
<proteinExistence type="predicted"/>
<accession>A0AA37GS49</accession>
<dbReference type="EMBL" id="BPPX01000021">
    <property type="protein sequence ID" value="GJC86236.1"/>
    <property type="molecule type" value="Genomic_DNA"/>
</dbReference>
<gene>
    <name evidence="2" type="ORF">ColLi_09074</name>
</gene>
<feature type="compositionally biased region" description="Basic and acidic residues" evidence="1">
    <location>
        <begin position="308"/>
        <end position="323"/>
    </location>
</feature>
<keyword evidence="3" id="KW-1185">Reference proteome</keyword>
<dbReference type="AlphaFoldDB" id="A0AA37GS49"/>
<feature type="region of interest" description="Disordered" evidence="1">
    <location>
        <begin position="236"/>
        <end position="268"/>
    </location>
</feature>
<organism evidence="2 3">
    <name type="scientific">Colletotrichum liriopes</name>
    <dbReference type="NCBI Taxonomy" id="708192"/>
    <lineage>
        <taxon>Eukaryota</taxon>
        <taxon>Fungi</taxon>
        <taxon>Dikarya</taxon>
        <taxon>Ascomycota</taxon>
        <taxon>Pezizomycotina</taxon>
        <taxon>Sordariomycetes</taxon>
        <taxon>Hypocreomycetidae</taxon>
        <taxon>Glomerellales</taxon>
        <taxon>Glomerellaceae</taxon>
        <taxon>Colletotrichum</taxon>
        <taxon>Colletotrichum spaethianum species complex</taxon>
    </lineage>
</organism>
<feature type="region of interest" description="Disordered" evidence="1">
    <location>
        <begin position="1"/>
        <end position="28"/>
    </location>
</feature>
<sequence>MPPKRAKGPRGRVSKKLPSENGMNDMTNDFNFHRFPTDDNLASWADAAAPRAGRHQAAALKHHVEQTAVGVVSVMEERGLKPRPADVRLQRLLHELRNAWPNGQWYPNNFAPTSSPPTLGLVKAMVAMTNLWQSHRPGMPLDDLWNQTKGSQGVIIRAIFERQNQVFTRPAAQAALKMLKDELGITNAQSTPEPAPAPAPAPELPRGTPTAEFVIEDKVDDDLSLDLDFNLDNNDQLFFSFNEPGSPPLPPARTPSPPPPPPPRKRPEVPKDLIVAHLFSRPGVPVRPTTEATLTSRLKGLEKAFRKQLRADASTKAKKPRGDSRRHRQEARPSAAAAVSKTEIAEDLVNATVRFLAKRVKTKYGKRLSAKTRGMMSRMFRAAGKKIMSKLEL</sequence>
<evidence type="ECO:0000256" key="1">
    <source>
        <dbReference type="SAM" id="MobiDB-lite"/>
    </source>
</evidence>
<feature type="region of interest" description="Disordered" evidence="1">
    <location>
        <begin position="308"/>
        <end position="336"/>
    </location>
</feature>
<name>A0AA37GS49_9PEZI</name>
<dbReference type="Proteomes" id="UP001055172">
    <property type="component" value="Unassembled WGS sequence"/>
</dbReference>
<reference evidence="2 3" key="1">
    <citation type="submission" date="2021-07" db="EMBL/GenBank/DDBJ databases">
        <title>Genome data of Colletotrichum spaethianum.</title>
        <authorList>
            <person name="Utami Y.D."/>
            <person name="Hiruma K."/>
        </authorList>
    </citation>
    <scope>NUCLEOTIDE SEQUENCE [LARGE SCALE GENOMIC DNA]</scope>
    <source>
        <strain evidence="2 3">MAFF 242679</strain>
    </source>
</reference>
<feature type="compositionally biased region" description="Pro residues" evidence="1">
    <location>
        <begin position="245"/>
        <end position="262"/>
    </location>
</feature>
<comment type="caution">
    <text evidence="2">The sequence shown here is derived from an EMBL/GenBank/DDBJ whole genome shotgun (WGS) entry which is preliminary data.</text>
</comment>
<evidence type="ECO:0000313" key="3">
    <source>
        <dbReference type="Proteomes" id="UP001055172"/>
    </source>
</evidence>
<evidence type="ECO:0000313" key="2">
    <source>
        <dbReference type="EMBL" id="GJC86236.1"/>
    </source>
</evidence>